<dbReference type="STRING" id="569882.SAMN04490248_11466"/>
<dbReference type="GO" id="GO:0043546">
    <property type="term" value="F:molybdopterin cofactor binding"/>
    <property type="evidence" value="ECO:0007669"/>
    <property type="project" value="InterPro"/>
</dbReference>
<dbReference type="GO" id="GO:0015942">
    <property type="term" value="P:formate metabolic process"/>
    <property type="evidence" value="ECO:0007669"/>
    <property type="project" value="InterPro"/>
</dbReference>
<dbReference type="InterPro" id="IPR006963">
    <property type="entry name" value="Mopterin_OxRdtase_4Fe-4S_dom"/>
</dbReference>
<sequence>MSGSIRFTLDGETATAQPGETIWEVAHGRGLIIPHLCHKPAPGYRPDGNCRACMVEIEGERTLAASCIREPAEGMVVSTDTARAQGARRMVMEMLAADQPPQDVAHDASAHFWDMAEMQGVSESRFPKLEEGHVPLLDDSHVAMRVNLDACIQCGLCVRACREVQVNDVIGMAGRGHNAYPVFDIDDPMGDSTCVACGECVQACPTGALMPATVMDDAQLGDSADFDSETESVCPFCGVGCKVSLKVKDGKIRYVEGINGPANEGRLCVKGRFGFDYIHHPHRLTKPLIRREDAPEKGLNVDPDELSGHFREATWDEAMTLAAKGLMALRADDPRRVAGFGSAKCTNEEAYLFQKLIRQGFGHNNVDHCTRLCHASSVSALMENVGSGAVTATFNEIENADVAIVIGANPIENHPVAATYFKQFTKRGGKLIVMDPRGVGMRRYAEEMLQFRPGTDVSMLNAIMHVIVEEELYDSQYIHRWTENWDAEKEHLRDFTPEKMAPLCGIEAEQIRRVARMFAGAKAGMIFWGMGVSQHIHGTDNSRCLISLALMTGNVGKLGAGLHPLRGQNNVQGASDAGLVPMFLPDYQPVADDAVRRVFTEIWNSEDFSGEKGLTVTEIMDAVHDGMIRGMYILGENPAMSDPDVEHARDALAKLDLLIVQDIFLTETANYADIILPASALYEKNGTVSNTNRQVQRVRPAVPPPGQAREDWQITVDLARRIGLNWEYGDVSEVFAEMKKTMASLDNITWERLERESVTYPSLSPDDPGQAVVFGDGFPREGGKARFTPASIIPPDETPDADYPMILTTGRQLEHWHTGSMTRRSKVLDAVEPEASCSLHPKTLRRLGVAPGEPVALTTRRGSIRIMARADRAIAEDMVFVPFAYVEAAANVLTNPALDPYGKIPEFKFAAVRVEKVEDTVAAE</sequence>
<dbReference type="InterPro" id="IPR006656">
    <property type="entry name" value="Mopterin_OxRdtase"/>
</dbReference>
<feature type="domain" description="4Fe-4S Mo/W bis-MGD-type" evidence="10">
    <location>
        <begin position="227"/>
        <end position="282"/>
    </location>
</feature>
<evidence type="ECO:0000256" key="1">
    <source>
        <dbReference type="ARBA" id="ARBA00007023"/>
    </source>
</evidence>
<dbReference type="PROSITE" id="PS51669">
    <property type="entry name" value="4FE4S_MOW_BIS_MGD"/>
    <property type="match status" value="1"/>
</dbReference>
<dbReference type="InterPro" id="IPR041925">
    <property type="entry name" value="CT_Formate-Dh_H"/>
</dbReference>
<dbReference type="InterPro" id="IPR006655">
    <property type="entry name" value="Mopterin_OxRdtase_prok_CS"/>
</dbReference>
<protein>
    <submittedName>
        <fullName evidence="11">NAD-dependent formate dehydrogenase catalytic subunit /NAD-dependent formate dehydrogenase iron-sulfur protein</fullName>
    </submittedName>
</protein>
<keyword evidence="5" id="KW-0560">Oxidoreductase</keyword>
<accession>A0A1H8T6F8</accession>
<dbReference type="InterPro" id="IPR036010">
    <property type="entry name" value="2Fe-2S_ferredoxin-like_sf"/>
</dbReference>
<dbReference type="Pfam" id="PF00384">
    <property type="entry name" value="Molybdopterin"/>
    <property type="match status" value="1"/>
</dbReference>
<evidence type="ECO:0000313" key="12">
    <source>
        <dbReference type="Proteomes" id="UP000198893"/>
    </source>
</evidence>
<dbReference type="SUPFAM" id="SSF53706">
    <property type="entry name" value="Formate dehydrogenase/DMSO reductase, domains 1-3"/>
    <property type="match status" value="1"/>
</dbReference>
<dbReference type="Gene3D" id="3.40.50.740">
    <property type="match status" value="1"/>
</dbReference>
<keyword evidence="12" id="KW-1185">Reference proteome</keyword>
<dbReference type="GO" id="GO:0003954">
    <property type="term" value="F:NADH dehydrogenase activity"/>
    <property type="evidence" value="ECO:0007669"/>
    <property type="project" value="TreeGrafter"/>
</dbReference>
<evidence type="ECO:0000256" key="5">
    <source>
        <dbReference type="ARBA" id="ARBA00023002"/>
    </source>
</evidence>
<evidence type="ECO:0000256" key="7">
    <source>
        <dbReference type="ARBA" id="ARBA00023014"/>
    </source>
</evidence>
<dbReference type="InterPro" id="IPR017900">
    <property type="entry name" value="4Fe4S_Fe_S_CS"/>
</dbReference>
<dbReference type="Proteomes" id="UP000198893">
    <property type="component" value="Unassembled WGS sequence"/>
</dbReference>
<dbReference type="GO" id="GO:0016020">
    <property type="term" value="C:membrane"/>
    <property type="evidence" value="ECO:0007669"/>
    <property type="project" value="TreeGrafter"/>
</dbReference>
<dbReference type="PIRSF" id="PIRSF036643">
    <property type="entry name" value="FDH_alpha"/>
    <property type="match status" value="1"/>
</dbReference>
<dbReference type="InterPro" id="IPR006478">
    <property type="entry name" value="Formate_DH_asu"/>
</dbReference>
<evidence type="ECO:0000259" key="10">
    <source>
        <dbReference type="PROSITE" id="PS51669"/>
    </source>
</evidence>
<dbReference type="NCBIfam" id="TIGR01591">
    <property type="entry name" value="Fdh-alpha"/>
    <property type="match status" value="1"/>
</dbReference>
<keyword evidence="7" id="KW-0411">Iron-sulfur</keyword>
<dbReference type="InterPro" id="IPR001041">
    <property type="entry name" value="2Fe-2S_ferredoxin-type"/>
</dbReference>
<dbReference type="PROSITE" id="PS00551">
    <property type="entry name" value="MOLYBDOPTERIN_PROK_1"/>
    <property type="match status" value="1"/>
</dbReference>
<dbReference type="GO" id="GO:0022904">
    <property type="term" value="P:respiratory electron transport chain"/>
    <property type="evidence" value="ECO:0007669"/>
    <property type="project" value="TreeGrafter"/>
</dbReference>
<dbReference type="InterPro" id="IPR041924">
    <property type="entry name" value="Formate_Dh-H_N"/>
</dbReference>
<feature type="domain" description="4Fe-4S ferredoxin-type" evidence="9">
    <location>
        <begin position="181"/>
        <end position="214"/>
    </location>
</feature>
<dbReference type="SUPFAM" id="SSF54292">
    <property type="entry name" value="2Fe-2S ferredoxin-like"/>
    <property type="match status" value="1"/>
</dbReference>
<dbReference type="Pfam" id="PF04879">
    <property type="entry name" value="Molybdop_Fe4S4"/>
    <property type="match status" value="1"/>
</dbReference>
<dbReference type="CDD" id="cd02753">
    <property type="entry name" value="MopB_Formate-Dh-H"/>
    <property type="match status" value="1"/>
</dbReference>
<dbReference type="Gene3D" id="3.40.228.10">
    <property type="entry name" value="Dimethylsulfoxide Reductase, domain 2"/>
    <property type="match status" value="1"/>
</dbReference>
<dbReference type="PANTHER" id="PTHR43105">
    <property type="entry name" value="RESPIRATORY NITRATE REDUCTASE"/>
    <property type="match status" value="1"/>
</dbReference>
<name>A0A1H8T6F8_9RHOB</name>
<dbReference type="FunFam" id="3.30.70.20:FF:000035">
    <property type="entry name" value="Iron hydrogenase 1"/>
    <property type="match status" value="1"/>
</dbReference>
<keyword evidence="6" id="KW-0408">Iron</keyword>
<organism evidence="11 12">
    <name type="scientific">Salinihabitans flavidus</name>
    <dbReference type="NCBI Taxonomy" id="569882"/>
    <lineage>
        <taxon>Bacteria</taxon>
        <taxon>Pseudomonadati</taxon>
        <taxon>Pseudomonadota</taxon>
        <taxon>Alphaproteobacteria</taxon>
        <taxon>Rhodobacterales</taxon>
        <taxon>Roseobacteraceae</taxon>
        <taxon>Salinihabitans</taxon>
    </lineage>
</organism>
<dbReference type="Gene3D" id="2.20.25.90">
    <property type="entry name" value="ADC-like domains"/>
    <property type="match status" value="1"/>
</dbReference>
<dbReference type="Pfam" id="PF01568">
    <property type="entry name" value="Molydop_binding"/>
    <property type="match status" value="1"/>
</dbReference>
<dbReference type="InterPro" id="IPR006657">
    <property type="entry name" value="MoPterin_dinucl-bd_dom"/>
</dbReference>
<keyword evidence="2" id="KW-0004">4Fe-4S</keyword>
<dbReference type="PROSITE" id="PS00198">
    <property type="entry name" value="4FE4S_FER_1"/>
    <property type="match status" value="1"/>
</dbReference>
<evidence type="ECO:0000259" key="9">
    <source>
        <dbReference type="PROSITE" id="PS51379"/>
    </source>
</evidence>
<dbReference type="InterPro" id="IPR027467">
    <property type="entry name" value="MopterinOxRdtase_cofactor_BS"/>
</dbReference>
<feature type="domain" description="2Fe-2S ferredoxin-type" evidence="8">
    <location>
        <begin position="3"/>
        <end position="83"/>
    </location>
</feature>
<dbReference type="Gene3D" id="3.30.70.20">
    <property type="match status" value="1"/>
</dbReference>
<evidence type="ECO:0000313" key="11">
    <source>
        <dbReference type="EMBL" id="SEO86462.1"/>
    </source>
</evidence>
<reference evidence="11 12" key="1">
    <citation type="submission" date="2016-10" db="EMBL/GenBank/DDBJ databases">
        <authorList>
            <person name="de Groot N.N."/>
        </authorList>
    </citation>
    <scope>NUCLEOTIDE SEQUENCE [LARGE SCALE GENOMIC DNA]</scope>
    <source>
        <strain evidence="11 12">DSM 27842</strain>
    </source>
</reference>
<evidence type="ECO:0000256" key="3">
    <source>
        <dbReference type="ARBA" id="ARBA00022723"/>
    </source>
</evidence>
<dbReference type="Gene3D" id="3.10.20.740">
    <property type="match status" value="1"/>
</dbReference>
<dbReference type="Gene3D" id="2.40.40.20">
    <property type="match status" value="1"/>
</dbReference>
<keyword evidence="3" id="KW-0479">Metal-binding</keyword>
<dbReference type="InterPro" id="IPR050123">
    <property type="entry name" value="Prok_molybdopt-oxidoreductase"/>
</dbReference>
<dbReference type="CDD" id="cd00207">
    <property type="entry name" value="fer2"/>
    <property type="match status" value="1"/>
</dbReference>
<evidence type="ECO:0000256" key="4">
    <source>
        <dbReference type="ARBA" id="ARBA00022737"/>
    </source>
</evidence>
<dbReference type="GO" id="GO:0051539">
    <property type="term" value="F:4 iron, 4 sulfur cluster binding"/>
    <property type="evidence" value="ECO:0007669"/>
    <property type="project" value="UniProtKB-KW"/>
</dbReference>
<dbReference type="PANTHER" id="PTHR43105:SF14">
    <property type="entry name" value="FORMATE DEHYDROGENASE H"/>
    <property type="match status" value="1"/>
</dbReference>
<gene>
    <name evidence="11" type="ORF">SAMN04490248_11466</name>
</gene>
<dbReference type="GO" id="GO:1990204">
    <property type="term" value="C:oxidoreductase complex"/>
    <property type="evidence" value="ECO:0007669"/>
    <property type="project" value="UniProtKB-ARBA"/>
</dbReference>
<feature type="domain" description="4Fe-4S ferredoxin-type" evidence="9">
    <location>
        <begin position="142"/>
        <end position="172"/>
    </location>
</feature>
<dbReference type="SUPFAM" id="SSF54862">
    <property type="entry name" value="4Fe-4S ferredoxins"/>
    <property type="match status" value="1"/>
</dbReference>
<dbReference type="PROSITE" id="PS51085">
    <property type="entry name" value="2FE2S_FER_2"/>
    <property type="match status" value="1"/>
</dbReference>
<dbReference type="RefSeq" id="WP_093118852.1">
    <property type="nucleotide sequence ID" value="NZ_FODS01000014.1"/>
</dbReference>
<dbReference type="CDD" id="cd02790">
    <property type="entry name" value="MopB_CT_Formate-Dh_H"/>
    <property type="match status" value="1"/>
</dbReference>
<dbReference type="AlphaFoldDB" id="A0A1H8T6F8"/>
<dbReference type="PROSITE" id="PS00490">
    <property type="entry name" value="MOLYBDOPTERIN_PROK_2"/>
    <property type="match status" value="1"/>
</dbReference>
<proteinExistence type="inferred from homology"/>
<dbReference type="PROSITE" id="PS51379">
    <property type="entry name" value="4FE4S_FER_2"/>
    <property type="match status" value="2"/>
</dbReference>
<dbReference type="InterPro" id="IPR017896">
    <property type="entry name" value="4Fe4S_Fe-S-bd"/>
</dbReference>
<dbReference type="Pfam" id="PF13510">
    <property type="entry name" value="Fer2_4"/>
    <property type="match status" value="1"/>
</dbReference>
<dbReference type="GO" id="GO:0008863">
    <property type="term" value="F:formate dehydrogenase (NAD+) activity"/>
    <property type="evidence" value="ECO:0007669"/>
    <property type="project" value="InterPro"/>
</dbReference>
<evidence type="ECO:0000256" key="2">
    <source>
        <dbReference type="ARBA" id="ARBA00022485"/>
    </source>
</evidence>
<comment type="similarity">
    <text evidence="1">In the C-terminal section; belongs to the prokaryotic molybdopterin-containing oxidoreductase family.</text>
</comment>
<evidence type="ECO:0000259" key="8">
    <source>
        <dbReference type="PROSITE" id="PS51085"/>
    </source>
</evidence>
<keyword evidence="4" id="KW-0677">Repeat</keyword>
<dbReference type="Pfam" id="PF12838">
    <property type="entry name" value="Fer4_7"/>
    <property type="match status" value="1"/>
</dbReference>
<dbReference type="SUPFAM" id="SSF50692">
    <property type="entry name" value="ADC-like"/>
    <property type="match status" value="1"/>
</dbReference>
<dbReference type="GO" id="GO:0046872">
    <property type="term" value="F:metal ion binding"/>
    <property type="evidence" value="ECO:0007669"/>
    <property type="project" value="UniProtKB-KW"/>
</dbReference>
<dbReference type="SMART" id="SM00926">
    <property type="entry name" value="Molybdop_Fe4S4"/>
    <property type="match status" value="1"/>
</dbReference>
<dbReference type="OrthoDB" id="9816402at2"/>
<evidence type="ECO:0000256" key="6">
    <source>
        <dbReference type="ARBA" id="ARBA00023004"/>
    </source>
</evidence>
<dbReference type="EMBL" id="FODS01000014">
    <property type="protein sequence ID" value="SEO86462.1"/>
    <property type="molecule type" value="Genomic_DNA"/>
</dbReference>
<dbReference type="InterPro" id="IPR009010">
    <property type="entry name" value="Asp_de-COase-like_dom_sf"/>
</dbReference>